<keyword evidence="2" id="KW-0378">Hydrolase</keyword>
<evidence type="ECO:0000313" key="5">
    <source>
        <dbReference type="Proteomes" id="UP000709295"/>
    </source>
</evidence>
<comment type="caution">
    <text evidence="4">The sequence shown here is derived from an EMBL/GenBank/DDBJ whole genome shotgun (WGS) entry which is preliminary data.</text>
</comment>
<dbReference type="GO" id="GO:0006508">
    <property type="term" value="P:proteolysis"/>
    <property type="evidence" value="ECO:0007669"/>
    <property type="project" value="UniProtKB-KW"/>
</dbReference>
<evidence type="ECO:0000256" key="2">
    <source>
        <dbReference type="ARBA" id="ARBA00022801"/>
    </source>
</evidence>
<dbReference type="EMBL" id="JAENGY010000789">
    <property type="protein sequence ID" value="KAG6956585.1"/>
    <property type="molecule type" value="Genomic_DNA"/>
</dbReference>
<name>A0A8J5M106_9STRA</name>
<feature type="domain" description="Ubiquitin-like protease family profile" evidence="3">
    <location>
        <begin position="16"/>
        <end position="58"/>
    </location>
</feature>
<accession>A0A8J5M106</accession>
<reference evidence="4" key="1">
    <citation type="submission" date="2021-01" db="EMBL/GenBank/DDBJ databases">
        <title>Phytophthora aleatoria, a newly-described species from Pinus radiata is distinct from Phytophthora cactorum isolates based on comparative genomics.</title>
        <authorList>
            <person name="Mcdougal R."/>
            <person name="Panda P."/>
            <person name="Williams N."/>
            <person name="Studholme D.J."/>
        </authorList>
    </citation>
    <scope>NUCLEOTIDE SEQUENCE</scope>
    <source>
        <strain evidence="4">NZFS 4037</strain>
    </source>
</reference>
<feature type="non-terminal residue" evidence="4">
    <location>
        <position position="1"/>
    </location>
</feature>
<evidence type="ECO:0000256" key="1">
    <source>
        <dbReference type="ARBA" id="ARBA00022670"/>
    </source>
</evidence>
<sequence>DSKSEEGRVISVSQPFAKKNKYVLLPILVQGNHWCGAVFELTATPTTITVFDPMQTQPDRRM</sequence>
<keyword evidence="1" id="KW-0645">Protease</keyword>
<dbReference type="InterPro" id="IPR003653">
    <property type="entry name" value="Peptidase_C48_C"/>
</dbReference>
<proteinExistence type="predicted"/>
<dbReference type="Proteomes" id="UP000709295">
    <property type="component" value="Unassembled WGS sequence"/>
</dbReference>
<keyword evidence="5" id="KW-1185">Reference proteome</keyword>
<evidence type="ECO:0000313" key="4">
    <source>
        <dbReference type="EMBL" id="KAG6956585.1"/>
    </source>
</evidence>
<dbReference type="GO" id="GO:0008234">
    <property type="term" value="F:cysteine-type peptidase activity"/>
    <property type="evidence" value="ECO:0007669"/>
    <property type="project" value="InterPro"/>
</dbReference>
<protein>
    <recommendedName>
        <fullName evidence="3">Ubiquitin-like protease family profile domain-containing protein</fullName>
    </recommendedName>
</protein>
<organism evidence="4 5">
    <name type="scientific">Phytophthora aleatoria</name>
    <dbReference type="NCBI Taxonomy" id="2496075"/>
    <lineage>
        <taxon>Eukaryota</taxon>
        <taxon>Sar</taxon>
        <taxon>Stramenopiles</taxon>
        <taxon>Oomycota</taxon>
        <taxon>Peronosporomycetes</taxon>
        <taxon>Peronosporales</taxon>
        <taxon>Peronosporaceae</taxon>
        <taxon>Phytophthora</taxon>
    </lineage>
</organism>
<gene>
    <name evidence="4" type="ORF">JG688_00011358</name>
</gene>
<dbReference type="Pfam" id="PF02902">
    <property type="entry name" value="Peptidase_C48"/>
    <property type="match status" value="1"/>
</dbReference>
<evidence type="ECO:0000259" key="3">
    <source>
        <dbReference type="Pfam" id="PF02902"/>
    </source>
</evidence>
<dbReference type="AlphaFoldDB" id="A0A8J5M106"/>